<evidence type="ECO:0000256" key="2">
    <source>
        <dbReference type="ARBA" id="ARBA00022801"/>
    </source>
</evidence>
<keyword evidence="3" id="KW-0904">Protein phosphatase</keyword>
<sequence>MNDIRAEIQPETSPFRILTVCTGNICRSPMAERLLQTGLDAHFPGEFIVESAGTGALVGNPIDARVAGFIEELGGNSENFAARQLSPGVLNTADLVLALAREHRSRVVEMSPVMLHKTFTLREFARLLPKLELDEALRGQDRWRAAIPRALRARSSNPRANGEDDVVDPYRRDDEIYARMAQQLAPAVAQLSQLSLDRTFGH</sequence>
<accession>A0ABT8K562</accession>
<comment type="similarity">
    <text evidence="1">Belongs to the low molecular weight phosphotyrosine protein phosphatase family.</text>
</comment>
<evidence type="ECO:0000256" key="1">
    <source>
        <dbReference type="ARBA" id="ARBA00011063"/>
    </source>
</evidence>
<dbReference type="RefSeq" id="WP_301229752.1">
    <property type="nucleotide sequence ID" value="NZ_JAROCG010000002.1"/>
</dbReference>
<evidence type="ECO:0000259" key="4">
    <source>
        <dbReference type="SMART" id="SM00226"/>
    </source>
</evidence>
<dbReference type="SMART" id="SM00226">
    <property type="entry name" value="LMWPc"/>
    <property type="match status" value="1"/>
</dbReference>
<dbReference type="Pfam" id="PF01451">
    <property type="entry name" value="LMWPc"/>
    <property type="match status" value="1"/>
</dbReference>
<evidence type="ECO:0000313" key="5">
    <source>
        <dbReference type="EMBL" id="MDN4612585.1"/>
    </source>
</evidence>
<dbReference type="PANTHER" id="PTHR11717:SF31">
    <property type="entry name" value="LOW MOLECULAR WEIGHT PROTEIN-TYROSINE-PHOSPHATASE ETP-RELATED"/>
    <property type="match status" value="1"/>
</dbReference>
<dbReference type="PRINTS" id="PR00719">
    <property type="entry name" value="LMWPTPASE"/>
</dbReference>
<dbReference type="Proteomes" id="UP001174209">
    <property type="component" value="Unassembled WGS sequence"/>
</dbReference>
<dbReference type="PANTHER" id="PTHR11717">
    <property type="entry name" value="LOW MOLECULAR WEIGHT PROTEIN TYROSINE PHOSPHATASE"/>
    <property type="match status" value="1"/>
</dbReference>
<name>A0ABT8K562_9MICC</name>
<reference evidence="5" key="1">
    <citation type="submission" date="2023-06" db="EMBL/GenBank/DDBJ databases">
        <title>MT1 and MT2 Draft Genomes of Novel Species.</title>
        <authorList>
            <person name="Venkateswaran K."/>
        </authorList>
    </citation>
    <scope>NUCLEOTIDE SEQUENCE</scope>
    <source>
        <strain evidence="5">IIF3SC-B10</strain>
    </source>
</reference>
<dbReference type="InterPro" id="IPR017867">
    <property type="entry name" value="Tyr_phospatase_low_mol_wt"/>
</dbReference>
<keyword evidence="6" id="KW-1185">Reference proteome</keyword>
<dbReference type="SUPFAM" id="SSF52788">
    <property type="entry name" value="Phosphotyrosine protein phosphatases I"/>
    <property type="match status" value="1"/>
</dbReference>
<evidence type="ECO:0000256" key="3">
    <source>
        <dbReference type="ARBA" id="ARBA00022912"/>
    </source>
</evidence>
<keyword evidence="2" id="KW-0378">Hydrolase</keyword>
<feature type="domain" description="Phosphotyrosine protein phosphatase I" evidence="4">
    <location>
        <begin position="15"/>
        <end position="194"/>
    </location>
</feature>
<proteinExistence type="inferred from homology"/>
<dbReference type="Gene3D" id="3.40.50.2300">
    <property type="match status" value="1"/>
</dbReference>
<gene>
    <name evidence="5" type="ORF">P5G52_17080</name>
</gene>
<dbReference type="InterPro" id="IPR023485">
    <property type="entry name" value="Ptyr_pPase"/>
</dbReference>
<organism evidence="5 6">
    <name type="scientific">Arthrobacter burdickii</name>
    <dbReference type="NCBI Taxonomy" id="3035920"/>
    <lineage>
        <taxon>Bacteria</taxon>
        <taxon>Bacillati</taxon>
        <taxon>Actinomycetota</taxon>
        <taxon>Actinomycetes</taxon>
        <taxon>Micrococcales</taxon>
        <taxon>Micrococcaceae</taxon>
        <taxon>Arthrobacter</taxon>
    </lineage>
</organism>
<dbReference type="InterPro" id="IPR050438">
    <property type="entry name" value="LMW_PTPase"/>
</dbReference>
<protein>
    <submittedName>
        <fullName evidence="5">Low molecular weight phosphatase family protein</fullName>
    </submittedName>
</protein>
<dbReference type="EMBL" id="JAROCG010000002">
    <property type="protein sequence ID" value="MDN4612585.1"/>
    <property type="molecule type" value="Genomic_DNA"/>
</dbReference>
<dbReference type="InterPro" id="IPR036196">
    <property type="entry name" value="Ptyr_pPase_sf"/>
</dbReference>
<comment type="caution">
    <text evidence="5">The sequence shown here is derived from an EMBL/GenBank/DDBJ whole genome shotgun (WGS) entry which is preliminary data.</text>
</comment>
<evidence type="ECO:0000313" key="6">
    <source>
        <dbReference type="Proteomes" id="UP001174209"/>
    </source>
</evidence>